<comment type="subcellular location">
    <subcellularLocation>
        <location evidence="1">Membrane</location>
        <topology evidence="1">Multi-pass membrane protein</topology>
    </subcellularLocation>
</comment>
<feature type="transmembrane region" description="Helical" evidence="12">
    <location>
        <begin position="248"/>
        <end position="270"/>
    </location>
</feature>
<feature type="transmembrane region" description="Helical" evidence="12">
    <location>
        <begin position="276"/>
        <end position="297"/>
    </location>
</feature>
<keyword evidence="3 12" id="KW-0812">Transmembrane</keyword>
<keyword evidence="14" id="KW-1185">Reference proteome</keyword>
<evidence type="ECO:0000256" key="6">
    <source>
        <dbReference type="ARBA" id="ARBA00023002"/>
    </source>
</evidence>
<dbReference type="Pfam" id="PF02628">
    <property type="entry name" value="COX15-CtaA"/>
    <property type="match status" value="1"/>
</dbReference>
<dbReference type="RefSeq" id="WP_077568092.1">
    <property type="nucleotide sequence ID" value="NZ_MRVI01000001.1"/>
</dbReference>
<evidence type="ECO:0000256" key="8">
    <source>
        <dbReference type="ARBA" id="ARBA00023133"/>
    </source>
</evidence>
<reference evidence="13 14" key="1">
    <citation type="submission" date="2016-12" db="EMBL/GenBank/DDBJ databases">
        <title>Genome sequencing and description of Paenibacillus sp. nov. from high altitude lake in the Indian Trans- Himalayas.</title>
        <authorList>
            <person name="Kiran S."/>
            <person name="Swarnkar M.K."/>
            <person name="Rana A."/>
            <person name="Tewari R."/>
            <person name="Gulati A."/>
        </authorList>
    </citation>
    <scope>NUCLEOTIDE SEQUENCE [LARGE SCALE GENOMIC DNA]</scope>
    <source>
        <strain evidence="13 14">IHBB 9951</strain>
    </source>
</reference>
<keyword evidence="10" id="KW-1015">Disulfide bond</keyword>
<dbReference type="InterPro" id="IPR003780">
    <property type="entry name" value="COX15/CtaA_fam"/>
</dbReference>
<evidence type="ECO:0000256" key="1">
    <source>
        <dbReference type="ARBA" id="ARBA00004141"/>
    </source>
</evidence>
<proteinExistence type="predicted"/>
<protein>
    <submittedName>
        <fullName evidence="13">Heme A synthase</fullName>
    </submittedName>
</protein>
<evidence type="ECO:0000313" key="14">
    <source>
        <dbReference type="Proteomes" id="UP000189059"/>
    </source>
</evidence>
<dbReference type="PANTHER" id="PTHR35457">
    <property type="entry name" value="HEME A SYNTHASE"/>
    <property type="match status" value="1"/>
</dbReference>
<organism evidence="13 14">
    <name type="scientific">Paenibacillus ihbetae</name>
    <dbReference type="NCBI Taxonomy" id="1870820"/>
    <lineage>
        <taxon>Bacteria</taxon>
        <taxon>Bacillati</taxon>
        <taxon>Bacillota</taxon>
        <taxon>Bacilli</taxon>
        <taxon>Bacillales</taxon>
        <taxon>Paenibacillaceae</taxon>
        <taxon>Paenibacillus</taxon>
    </lineage>
</organism>
<comment type="pathway">
    <text evidence="11">Porphyrin-containing compound metabolism.</text>
</comment>
<feature type="transmembrane region" description="Helical" evidence="12">
    <location>
        <begin position="215"/>
        <end position="236"/>
    </location>
</feature>
<evidence type="ECO:0000256" key="7">
    <source>
        <dbReference type="ARBA" id="ARBA00023004"/>
    </source>
</evidence>
<dbReference type="InterPro" id="IPR050450">
    <property type="entry name" value="COX15/CtaA_HemeA_synthase"/>
</dbReference>
<keyword evidence="6" id="KW-0560">Oxidoreductase</keyword>
<comment type="caution">
    <text evidence="13">The sequence shown here is derived from an EMBL/GenBank/DDBJ whole genome shotgun (WGS) entry which is preliminary data.</text>
</comment>
<feature type="transmembrane region" description="Helical" evidence="12">
    <location>
        <begin position="89"/>
        <end position="112"/>
    </location>
</feature>
<gene>
    <name evidence="13" type="ORF">BBD40_16750</name>
</gene>
<dbReference type="Proteomes" id="UP000189059">
    <property type="component" value="Unassembled WGS sequence"/>
</dbReference>
<evidence type="ECO:0000256" key="10">
    <source>
        <dbReference type="ARBA" id="ARBA00023157"/>
    </source>
</evidence>
<feature type="transmembrane region" description="Helical" evidence="12">
    <location>
        <begin position="162"/>
        <end position="182"/>
    </location>
</feature>
<evidence type="ECO:0000313" key="13">
    <source>
        <dbReference type="EMBL" id="OOC63367.1"/>
    </source>
</evidence>
<evidence type="ECO:0000256" key="12">
    <source>
        <dbReference type="SAM" id="Phobius"/>
    </source>
</evidence>
<name>A0ABX3K1Q0_9BACL</name>
<keyword evidence="7" id="KW-0408">Iron</keyword>
<feature type="transmembrane region" description="Helical" evidence="12">
    <location>
        <begin position="63"/>
        <end position="82"/>
    </location>
</feature>
<keyword evidence="5 12" id="KW-1133">Transmembrane helix</keyword>
<keyword evidence="9 12" id="KW-0472">Membrane</keyword>
<evidence type="ECO:0000256" key="4">
    <source>
        <dbReference type="ARBA" id="ARBA00022723"/>
    </source>
</evidence>
<dbReference type="EMBL" id="MRVI01000001">
    <property type="protein sequence ID" value="OOC63367.1"/>
    <property type="molecule type" value="Genomic_DNA"/>
</dbReference>
<keyword evidence="2" id="KW-1003">Cell membrane</keyword>
<evidence type="ECO:0000256" key="11">
    <source>
        <dbReference type="ARBA" id="ARBA00023444"/>
    </source>
</evidence>
<dbReference type="PANTHER" id="PTHR35457:SF1">
    <property type="entry name" value="HEME A SYNTHASE"/>
    <property type="match status" value="1"/>
</dbReference>
<evidence type="ECO:0000256" key="3">
    <source>
        <dbReference type="ARBA" id="ARBA00022692"/>
    </source>
</evidence>
<keyword evidence="4" id="KW-0479">Metal-binding</keyword>
<accession>A0ABX3K1Q0</accession>
<evidence type="ECO:0000256" key="5">
    <source>
        <dbReference type="ARBA" id="ARBA00022989"/>
    </source>
</evidence>
<sequence>MNDKQLKWLSYITCAVMFFATFGGMVVTKTGSGLGCGQEWPLCNGKFIPAYTVSSLIEYSHRAVSGMAGLAALASLIAFWKYKRDRKDLMAYVVMTSAFVIVQAIMGALAVVKPQSAAVMALHFGFSLIAFASSVMLALGMRRVEKAKVPLGTERLPRVSNGFRRLVWGATIYTYIVVYIGAFVSHTDSREGCSGWPLCNGEVIPELGGGVGIAFMHRVAALLLLIVVAVMGHFAYWRNRDNREIQMLGVSATVLCLLQIFSGAIIMATMHNDEVYVFSALGHTLLISALFGVLSYLSVRVWQLRESVSAEQQGELELRGEKTG</sequence>
<evidence type="ECO:0000256" key="9">
    <source>
        <dbReference type="ARBA" id="ARBA00023136"/>
    </source>
</evidence>
<keyword evidence="8" id="KW-0350">Heme biosynthesis</keyword>
<evidence type="ECO:0000256" key="2">
    <source>
        <dbReference type="ARBA" id="ARBA00022475"/>
    </source>
</evidence>
<feature type="transmembrane region" description="Helical" evidence="12">
    <location>
        <begin position="118"/>
        <end position="141"/>
    </location>
</feature>
<feature type="transmembrane region" description="Helical" evidence="12">
    <location>
        <begin position="9"/>
        <end position="27"/>
    </location>
</feature>